<evidence type="ECO:0008006" key="3">
    <source>
        <dbReference type="Google" id="ProtNLM"/>
    </source>
</evidence>
<proteinExistence type="predicted"/>
<dbReference type="InterPro" id="IPR036869">
    <property type="entry name" value="J_dom_sf"/>
</dbReference>
<evidence type="ECO:0000313" key="2">
    <source>
        <dbReference type="Proteomes" id="UP000249754"/>
    </source>
</evidence>
<accession>A0A327SG82</accession>
<dbReference type="AlphaFoldDB" id="A0A327SG82"/>
<dbReference type="InterPro" id="IPR001623">
    <property type="entry name" value="DnaJ_domain"/>
</dbReference>
<name>A0A327SG82_9SPHI</name>
<dbReference type="CDD" id="cd06257">
    <property type="entry name" value="DnaJ"/>
    <property type="match status" value="1"/>
</dbReference>
<evidence type="ECO:0000313" key="1">
    <source>
        <dbReference type="EMBL" id="RAJ28099.1"/>
    </source>
</evidence>
<dbReference type="EMBL" id="QLLR01000019">
    <property type="protein sequence ID" value="RAJ28099.1"/>
    <property type="molecule type" value="Genomic_DNA"/>
</dbReference>
<gene>
    <name evidence="1" type="ORF">LY11_03419</name>
</gene>
<dbReference type="RefSeq" id="WP_111634837.1">
    <property type="nucleotide sequence ID" value="NZ_QLLR01000019.1"/>
</dbReference>
<organism evidence="1 2">
    <name type="scientific">Pedobacter cryoconitis</name>
    <dbReference type="NCBI Taxonomy" id="188932"/>
    <lineage>
        <taxon>Bacteria</taxon>
        <taxon>Pseudomonadati</taxon>
        <taxon>Bacteroidota</taxon>
        <taxon>Sphingobacteriia</taxon>
        <taxon>Sphingobacteriales</taxon>
        <taxon>Sphingobacteriaceae</taxon>
        <taxon>Pedobacter</taxon>
    </lineage>
</organism>
<sequence>MKWFNDCTSLDEVKAMYKKLAKQYHPDLGGDTATMQEINKEFAFASAKAIKGDSKLSEEETENEIRFSEEYRQAIEKIIHLEGITIELVGYWIWVTGNTYPVKSTLKEAGYLFASKKLAWYFRTGEYKVTKGGKKSLEEIRSKYGSEILKDNKSKNHHFIN</sequence>
<dbReference type="OrthoDB" id="9775658at2"/>
<dbReference type="Gene3D" id="1.10.287.110">
    <property type="entry name" value="DnaJ domain"/>
    <property type="match status" value="1"/>
</dbReference>
<reference evidence="1 2" key="1">
    <citation type="submission" date="2018-06" db="EMBL/GenBank/DDBJ databases">
        <title>Genomic Encyclopedia of Archaeal and Bacterial Type Strains, Phase II (KMG-II): from individual species to whole genera.</title>
        <authorList>
            <person name="Goeker M."/>
        </authorList>
    </citation>
    <scope>NUCLEOTIDE SEQUENCE [LARGE SCALE GENOMIC DNA]</scope>
    <source>
        <strain evidence="1 2">DSM 14825</strain>
    </source>
</reference>
<comment type="caution">
    <text evidence="1">The sequence shown here is derived from an EMBL/GenBank/DDBJ whole genome shotgun (WGS) entry which is preliminary data.</text>
</comment>
<dbReference type="Proteomes" id="UP000249754">
    <property type="component" value="Unassembled WGS sequence"/>
</dbReference>
<protein>
    <recommendedName>
        <fullName evidence="3">Molecular chaperone DnaJ</fullName>
    </recommendedName>
</protein>
<dbReference type="SUPFAM" id="SSF46565">
    <property type="entry name" value="Chaperone J-domain"/>
    <property type="match status" value="1"/>
</dbReference>